<dbReference type="STRING" id="1469948.GCA_000732725_03312"/>
<dbReference type="OrthoDB" id="2048831at2"/>
<dbReference type="EMBL" id="SLUO01000019">
    <property type="protein sequence ID" value="TCL54616.1"/>
    <property type="molecule type" value="Genomic_DNA"/>
</dbReference>
<accession>A0A4R1QLU7</accession>
<gene>
    <name evidence="1" type="ORF">EDD76_11939</name>
</gene>
<dbReference type="RefSeq" id="WP_035315809.1">
    <property type="nucleotide sequence ID" value="NZ_JPNB01000002.1"/>
</dbReference>
<keyword evidence="2" id="KW-1185">Reference proteome</keyword>
<comment type="caution">
    <text evidence="1">The sequence shown here is derived from an EMBL/GenBank/DDBJ whole genome shotgun (WGS) entry which is preliminary data.</text>
</comment>
<evidence type="ECO:0000313" key="2">
    <source>
        <dbReference type="Proteomes" id="UP000295718"/>
    </source>
</evidence>
<dbReference type="AlphaFoldDB" id="A0A4R1QLU7"/>
<dbReference type="Proteomes" id="UP000295718">
    <property type="component" value="Unassembled WGS sequence"/>
</dbReference>
<sequence>MKHNFKRIISIVSIVALCFCITGIGDMKVHAANTITKNNSRTAAYNYGRWSAINSNYATVILEKNQRESWLAFTLDPNEHIYIRTSYSSEYEGEWYEIQDGLGNTIGAPQYTPGNVHDIGTATPDIFLNCDNNSTSTRTYYLILHRGSVPTDTDIYFSVSAYNRIETAIGKCSVSGTASNPGSGNSSIITVNLTNNSSFPNGAIVTRIESSGTQSPNQGNVRHMIMPASNNVWYTSTVSSATSGSYAISISNNIPVKQLWSFRYNAPATAKSTMKSVSLRITFQYDLSETGYKRVISF</sequence>
<proteinExistence type="predicted"/>
<reference evidence="1 2" key="1">
    <citation type="submission" date="2019-03" db="EMBL/GenBank/DDBJ databases">
        <title>Genomic Encyclopedia of Type Strains, Phase IV (KMG-IV): sequencing the most valuable type-strain genomes for metagenomic binning, comparative biology and taxonomic classification.</title>
        <authorList>
            <person name="Goeker M."/>
        </authorList>
    </citation>
    <scope>NUCLEOTIDE SEQUENCE [LARGE SCALE GENOMIC DNA]</scope>
    <source>
        <strain evidence="1 2">DSM 100556</strain>
    </source>
</reference>
<evidence type="ECO:0000313" key="1">
    <source>
        <dbReference type="EMBL" id="TCL54616.1"/>
    </source>
</evidence>
<protein>
    <submittedName>
        <fullName evidence="1">Uncharacterized protein</fullName>
    </submittedName>
</protein>
<name>A0A4R1QLU7_9FIRM</name>
<organism evidence="1 2">
    <name type="scientific">Kineothrix alysoides</name>
    <dbReference type="NCBI Taxonomy" id="1469948"/>
    <lineage>
        <taxon>Bacteria</taxon>
        <taxon>Bacillati</taxon>
        <taxon>Bacillota</taxon>
        <taxon>Clostridia</taxon>
        <taxon>Lachnospirales</taxon>
        <taxon>Lachnospiraceae</taxon>
        <taxon>Kineothrix</taxon>
    </lineage>
</organism>